<dbReference type="Gene3D" id="3.40.50.300">
    <property type="entry name" value="P-loop containing nucleotide triphosphate hydrolases"/>
    <property type="match status" value="1"/>
</dbReference>
<comment type="function">
    <text evidence="11 12">Phosphorylation of dTMP to form dTDP in both de novo and salvage pathways of dTTP synthesis.</text>
</comment>
<evidence type="ECO:0000256" key="6">
    <source>
        <dbReference type="ARBA" id="ARBA00022741"/>
    </source>
</evidence>
<dbReference type="GO" id="GO:0006227">
    <property type="term" value="P:dUDP biosynthetic process"/>
    <property type="evidence" value="ECO:0007669"/>
    <property type="project" value="TreeGrafter"/>
</dbReference>
<evidence type="ECO:0000256" key="7">
    <source>
        <dbReference type="ARBA" id="ARBA00022777"/>
    </source>
</evidence>
<evidence type="ECO:0000256" key="4">
    <source>
        <dbReference type="ARBA" id="ARBA00022679"/>
    </source>
</evidence>
<comment type="catalytic activity">
    <reaction evidence="10 12">
        <text>dTMP + ATP = dTDP + ADP</text>
        <dbReference type="Rhea" id="RHEA:13517"/>
        <dbReference type="ChEBI" id="CHEBI:30616"/>
        <dbReference type="ChEBI" id="CHEBI:58369"/>
        <dbReference type="ChEBI" id="CHEBI:63528"/>
        <dbReference type="ChEBI" id="CHEBI:456216"/>
        <dbReference type="EC" id="2.7.4.9"/>
    </reaction>
</comment>
<dbReference type="RefSeq" id="WP_114482978.1">
    <property type="nucleotide sequence ID" value="NZ_QPJU01000003.1"/>
</dbReference>
<name>A0A369AQ18_9BURK</name>
<dbReference type="PANTHER" id="PTHR10344:SF4">
    <property type="entry name" value="UMP-CMP KINASE 2, MITOCHONDRIAL"/>
    <property type="match status" value="1"/>
</dbReference>
<evidence type="ECO:0000256" key="8">
    <source>
        <dbReference type="ARBA" id="ARBA00022840"/>
    </source>
</evidence>
<proteinExistence type="inferred from homology"/>
<evidence type="ECO:0000259" key="13">
    <source>
        <dbReference type="Pfam" id="PF02223"/>
    </source>
</evidence>
<evidence type="ECO:0000256" key="3">
    <source>
        <dbReference type="ARBA" id="ARBA00017144"/>
    </source>
</evidence>
<dbReference type="OrthoDB" id="9774907at2"/>
<evidence type="ECO:0000256" key="1">
    <source>
        <dbReference type="ARBA" id="ARBA00009776"/>
    </source>
</evidence>
<dbReference type="InterPro" id="IPR039430">
    <property type="entry name" value="Thymidylate_kin-like_dom"/>
</dbReference>
<keyword evidence="8 12" id="KW-0067">ATP-binding</keyword>
<sequence length="234" mass="25128">MARPGLFISFEGIDGAGKSSHLEALAQALRAQGREVVCTREPGGTPLAEKLRALLLAAPMDALTEALLAFAARRDHLVQVIGPALARDAVVLCDRFTDATFAYQGAGRGVDFEMLSQLELMVQTDIAQMPGLMLEPDLTLWFDLPPETAAQRLAGVRLPDRFESQPVEFFRRVAQGYAARAAAAPQRFVRLDAAQERAQVWQQICAALSERGWLPAPAAGSPATGPAHMPANAA</sequence>
<evidence type="ECO:0000256" key="2">
    <source>
        <dbReference type="ARBA" id="ARBA00012980"/>
    </source>
</evidence>
<keyword evidence="15" id="KW-1185">Reference proteome</keyword>
<keyword evidence="4 12" id="KW-0808">Transferase</keyword>
<evidence type="ECO:0000256" key="11">
    <source>
        <dbReference type="ARBA" id="ARBA00057735"/>
    </source>
</evidence>
<dbReference type="InterPro" id="IPR027417">
    <property type="entry name" value="P-loop_NTPase"/>
</dbReference>
<comment type="similarity">
    <text evidence="1 12">Belongs to the thymidylate kinase family.</text>
</comment>
<keyword evidence="5 12" id="KW-0545">Nucleotide biosynthesis</keyword>
<dbReference type="GO" id="GO:0006233">
    <property type="term" value="P:dTDP biosynthetic process"/>
    <property type="evidence" value="ECO:0007669"/>
    <property type="project" value="InterPro"/>
</dbReference>
<dbReference type="HAMAP" id="MF_00165">
    <property type="entry name" value="Thymidylate_kinase"/>
    <property type="match status" value="1"/>
</dbReference>
<dbReference type="SUPFAM" id="SSF52540">
    <property type="entry name" value="P-loop containing nucleoside triphosphate hydrolases"/>
    <property type="match status" value="1"/>
</dbReference>
<dbReference type="PANTHER" id="PTHR10344">
    <property type="entry name" value="THYMIDYLATE KINASE"/>
    <property type="match status" value="1"/>
</dbReference>
<dbReference type="EC" id="2.7.4.9" evidence="2 12"/>
<dbReference type="Pfam" id="PF02223">
    <property type="entry name" value="Thymidylate_kin"/>
    <property type="match status" value="1"/>
</dbReference>
<evidence type="ECO:0000313" key="15">
    <source>
        <dbReference type="Proteomes" id="UP000252174"/>
    </source>
</evidence>
<keyword evidence="7 12" id="KW-0418">Kinase</keyword>
<dbReference type="EMBL" id="QPJU01000003">
    <property type="protein sequence ID" value="RCX10297.1"/>
    <property type="molecule type" value="Genomic_DNA"/>
</dbReference>
<dbReference type="FunFam" id="3.40.50.300:FF:000225">
    <property type="entry name" value="Thymidylate kinase"/>
    <property type="match status" value="1"/>
</dbReference>
<accession>A0A369AQ18</accession>
<evidence type="ECO:0000256" key="5">
    <source>
        <dbReference type="ARBA" id="ARBA00022727"/>
    </source>
</evidence>
<dbReference type="GO" id="GO:0005829">
    <property type="term" value="C:cytosol"/>
    <property type="evidence" value="ECO:0007669"/>
    <property type="project" value="TreeGrafter"/>
</dbReference>
<dbReference type="Proteomes" id="UP000252174">
    <property type="component" value="Unassembled WGS sequence"/>
</dbReference>
<dbReference type="InterPro" id="IPR018094">
    <property type="entry name" value="Thymidylate_kinase"/>
</dbReference>
<gene>
    <name evidence="12" type="primary">tmk</name>
    <name evidence="14" type="ORF">DFR45_103284</name>
</gene>
<dbReference type="GO" id="GO:0006235">
    <property type="term" value="P:dTTP biosynthetic process"/>
    <property type="evidence" value="ECO:0007669"/>
    <property type="project" value="UniProtKB-UniRule"/>
</dbReference>
<feature type="domain" description="Thymidylate kinase-like" evidence="13">
    <location>
        <begin position="10"/>
        <end position="204"/>
    </location>
</feature>
<reference evidence="14 15" key="1">
    <citation type="submission" date="2018-07" db="EMBL/GenBank/DDBJ databases">
        <title>Genomic Encyclopedia of Type Strains, Phase IV (KMG-IV): sequencing the most valuable type-strain genomes for metagenomic binning, comparative biology and taxonomic classification.</title>
        <authorList>
            <person name="Goeker M."/>
        </authorList>
    </citation>
    <scope>NUCLEOTIDE SEQUENCE [LARGE SCALE GENOMIC DNA]</scope>
    <source>
        <strain evidence="14 15">DSM 100911</strain>
    </source>
</reference>
<dbReference type="AlphaFoldDB" id="A0A369AQ18"/>
<dbReference type="NCBIfam" id="TIGR00041">
    <property type="entry name" value="DTMP_kinase"/>
    <property type="match status" value="1"/>
</dbReference>
<evidence type="ECO:0000256" key="12">
    <source>
        <dbReference type="HAMAP-Rule" id="MF_00165"/>
    </source>
</evidence>
<feature type="binding site" evidence="12">
    <location>
        <begin position="12"/>
        <end position="19"/>
    </location>
    <ligand>
        <name>ATP</name>
        <dbReference type="ChEBI" id="CHEBI:30616"/>
    </ligand>
</feature>
<evidence type="ECO:0000256" key="10">
    <source>
        <dbReference type="ARBA" id="ARBA00048743"/>
    </source>
</evidence>
<comment type="caution">
    <text evidence="14">The sequence shown here is derived from an EMBL/GenBank/DDBJ whole genome shotgun (WGS) entry which is preliminary data.</text>
</comment>
<dbReference type="GO" id="GO:0005524">
    <property type="term" value="F:ATP binding"/>
    <property type="evidence" value="ECO:0007669"/>
    <property type="project" value="UniProtKB-UniRule"/>
</dbReference>
<keyword evidence="6 12" id="KW-0547">Nucleotide-binding</keyword>
<organism evidence="14 15">
    <name type="scientific">Extensimonas vulgaris</name>
    <dbReference type="NCBI Taxonomy" id="1031594"/>
    <lineage>
        <taxon>Bacteria</taxon>
        <taxon>Pseudomonadati</taxon>
        <taxon>Pseudomonadota</taxon>
        <taxon>Betaproteobacteria</taxon>
        <taxon>Burkholderiales</taxon>
        <taxon>Comamonadaceae</taxon>
        <taxon>Extensimonas</taxon>
    </lineage>
</organism>
<protein>
    <recommendedName>
        <fullName evidence="3 12">Thymidylate kinase</fullName>
        <ecNumber evidence="2 12">2.7.4.9</ecNumber>
    </recommendedName>
    <alternativeName>
        <fullName evidence="9 12">dTMP kinase</fullName>
    </alternativeName>
</protein>
<evidence type="ECO:0000313" key="14">
    <source>
        <dbReference type="EMBL" id="RCX10297.1"/>
    </source>
</evidence>
<dbReference type="GO" id="GO:0004798">
    <property type="term" value="F:dTMP kinase activity"/>
    <property type="evidence" value="ECO:0007669"/>
    <property type="project" value="UniProtKB-UniRule"/>
</dbReference>
<evidence type="ECO:0000256" key="9">
    <source>
        <dbReference type="ARBA" id="ARBA00029962"/>
    </source>
</evidence>
<dbReference type="CDD" id="cd01672">
    <property type="entry name" value="TMPK"/>
    <property type="match status" value="1"/>
</dbReference>